<evidence type="ECO:0000259" key="1">
    <source>
        <dbReference type="Pfam" id="PF06722"/>
    </source>
</evidence>
<organism evidence="2 3">
    <name type="scientific">Streptococcus viridans</name>
    <dbReference type="NCBI Taxonomy" id="78535"/>
    <lineage>
        <taxon>Bacteria</taxon>
        <taxon>Bacillati</taxon>
        <taxon>Bacillota</taxon>
        <taxon>Bacilli</taxon>
        <taxon>Lactobacillales</taxon>
        <taxon>Streptococcaceae</taxon>
        <taxon>Streptococcus</taxon>
    </lineage>
</organism>
<keyword evidence="2" id="KW-0808">Transferase</keyword>
<proteinExistence type="predicted"/>
<accession>A0A3S4MS31</accession>
<gene>
    <name evidence="2" type="primary">oleD</name>
    <name evidence="2" type="ORF">NCTC3166_00975</name>
</gene>
<reference evidence="2 3" key="1">
    <citation type="submission" date="2018-12" db="EMBL/GenBank/DDBJ databases">
        <authorList>
            <consortium name="Pathogen Informatics"/>
        </authorList>
    </citation>
    <scope>NUCLEOTIDE SEQUENCE [LARGE SCALE GENOMIC DNA]</scope>
    <source>
        <strain evidence="2 3">NCTC3166</strain>
    </source>
</reference>
<dbReference type="CDD" id="cd03784">
    <property type="entry name" value="GT1_Gtf-like"/>
    <property type="match status" value="1"/>
</dbReference>
<dbReference type="GO" id="GO:0016758">
    <property type="term" value="F:hexosyltransferase activity"/>
    <property type="evidence" value="ECO:0007669"/>
    <property type="project" value="UniProtKB-ARBA"/>
</dbReference>
<dbReference type="KEGG" id="svf:NCTC3166_00975"/>
<dbReference type="InterPro" id="IPR010610">
    <property type="entry name" value="EryCIII-like_C"/>
</dbReference>
<dbReference type="GO" id="GO:0008194">
    <property type="term" value="F:UDP-glycosyltransferase activity"/>
    <property type="evidence" value="ECO:0007669"/>
    <property type="project" value="InterPro"/>
</dbReference>
<dbReference type="AlphaFoldDB" id="A0A3S4MS31"/>
<feature type="domain" description="Erythromycin biosynthesis protein CIII-like C-terminal" evidence="1">
    <location>
        <begin position="308"/>
        <end position="381"/>
    </location>
</feature>
<dbReference type="EC" id="2.4.1.-" evidence="2"/>
<sequence length="427" mass="48831">MTGLEKVIKIDVISVPFSGHLFPTLTLVKPLLEDPRFHIRVITGFQKKALVEKIGFDCLALFPDRPTVMEDIANTAKQANLLIMYQQLMDNSRLVPEIFDEINRIWDSEGRPDLVIADFVAVPAGVLAYGLGIPWITTIPSPVAIESRTTTPAYLGGWKPHQGIFYKWRDALGRQVIRLAKKVGLALVKKNLDSLENFKLYREDGTEAIYSPYSILALGMKELEFRDDFPSQLKWVGYRCLSFDRLPQEQKQYFTSSKKRVLVTCGTHLKWEKERMVELARLLSQEYPDYVFYVTLGDPSGLEHPPRMLSENLLIFDYLPYSDVLDQMDFAIHHAGAGILMGCIEQGIPSLILPQDYDQFDNAVRAELFQIGLVSRKKTDSEVLRLFNELVSREDWSHLKALAQKSKAYQPTQILYQEIERLLTVTL</sequence>
<protein>
    <submittedName>
        <fullName evidence="2">Oleandomycin glycosyltransferase</fullName>
        <ecNumber evidence="2">2.4.1.-</ecNumber>
    </submittedName>
</protein>
<evidence type="ECO:0000313" key="3">
    <source>
        <dbReference type="Proteomes" id="UP000270025"/>
    </source>
</evidence>
<keyword evidence="3" id="KW-1185">Reference proteome</keyword>
<dbReference type="PANTHER" id="PTHR48050:SF13">
    <property type="entry name" value="STEROL 3-BETA-GLUCOSYLTRANSFERASE UGT80A2"/>
    <property type="match status" value="1"/>
</dbReference>
<dbReference type="GO" id="GO:0017000">
    <property type="term" value="P:antibiotic biosynthetic process"/>
    <property type="evidence" value="ECO:0007669"/>
    <property type="project" value="UniProtKB-ARBA"/>
</dbReference>
<dbReference type="Proteomes" id="UP000270025">
    <property type="component" value="Chromosome"/>
</dbReference>
<dbReference type="RefSeq" id="WP_126404188.1">
    <property type="nucleotide sequence ID" value="NZ_LR134266.1"/>
</dbReference>
<keyword evidence="2" id="KW-0328">Glycosyltransferase</keyword>
<dbReference type="Gene3D" id="3.40.50.2000">
    <property type="entry name" value="Glycogen Phosphorylase B"/>
    <property type="match status" value="2"/>
</dbReference>
<dbReference type="SUPFAM" id="SSF53756">
    <property type="entry name" value="UDP-Glycosyltransferase/glycogen phosphorylase"/>
    <property type="match status" value="1"/>
</dbReference>
<dbReference type="InterPro" id="IPR050426">
    <property type="entry name" value="Glycosyltransferase_28"/>
</dbReference>
<dbReference type="PANTHER" id="PTHR48050">
    <property type="entry name" value="STEROL 3-BETA-GLUCOSYLTRANSFERASE"/>
    <property type="match status" value="1"/>
</dbReference>
<evidence type="ECO:0000313" key="2">
    <source>
        <dbReference type="EMBL" id="VED67159.1"/>
    </source>
</evidence>
<dbReference type="Pfam" id="PF06722">
    <property type="entry name" value="EryCIII-like_C"/>
    <property type="match status" value="1"/>
</dbReference>
<dbReference type="InterPro" id="IPR002213">
    <property type="entry name" value="UDP_glucos_trans"/>
</dbReference>
<dbReference type="EMBL" id="LR134266">
    <property type="protein sequence ID" value="VED67159.1"/>
    <property type="molecule type" value="Genomic_DNA"/>
</dbReference>
<name>A0A3S4MS31_9STRE</name>